<evidence type="ECO:0000313" key="1">
    <source>
        <dbReference type="EMBL" id="ADU44806.1"/>
    </source>
</evidence>
<dbReference type="InterPro" id="IPR023393">
    <property type="entry name" value="START-like_dom_sf"/>
</dbReference>
<reference evidence="1" key="1">
    <citation type="submission" date="2010-12" db="EMBL/GenBank/DDBJ databases">
        <title>Complete sequence of Rhodopseudomonas palustris DX-1.</title>
        <authorList>
            <consortium name="US DOE Joint Genome Institute"/>
            <person name="Lucas S."/>
            <person name="Copeland A."/>
            <person name="Lapidus A."/>
            <person name="Cheng J.-F."/>
            <person name="Goodwin L."/>
            <person name="Pitluck S."/>
            <person name="Misra M."/>
            <person name="Chertkov O."/>
            <person name="Detter J.C."/>
            <person name="Han C."/>
            <person name="Tapia R."/>
            <person name="Land M."/>
            <person name="Hauser L."/>
            <person name="Kyrpides N."/>
            <person name="Ivanova N."/>
            <person name="Ovchinnikova G."/>
            <person name="Logan B."/>
            <person name="Oda Y."/>
            <person name="Harwood C."/>
            <person name="Woyke T."/>
        </authorList>
    </citation>
    <scope>NUCLEOTIDE SEQUENCE [LARGE SCALE GENOMIC DNA]</scope>
    <source>
        <strain evidence="1">DX-1</strain>
    </source>
</reference>
<dbReference type="InterPro" id="IPR019587">
    <property type="entry name" value="Polyketide_cyclase/dehydratase"/>
</dbReference>
<organism evidence="1 2">
    <name type="scientific">Rhodopseudomonas palustris (strain DX-1)</name>
    <dbReference type="NCBI Taxonomy" id="652103"/>
    <lineage>
        <taxon>Bacteria</taxon>
        <taxon>Pseudomonadati</taxon>
        <taxon>Pseudomonadota</taxon>
        <taxon>Alphaproteobacteria</taxon>
        <taxon>Hyphomicrobiales</taxon>
        <taxon>Nitrobacteraceae</taxon>
        <taxon>Rhodopseudomonas</taxon>
    </lineage>
</organism>
<dbReference type="BioCyc" id="RPAL652103:RPDX1_RS15915-MONOMER"/>
<sequence length="157" mass="17431">MSTTAATATSPFEIRHAVVIAAPPETVFDYVTNPRSWPEWLPSSHALECDDRPMGFGDTFHEHWSTRTGPVDLDWLVIACDRSTLWIGMTTTSFMGPVVVHYTFEAVAGGTRFTRILRNPARPKPPTAEMVERMRAEAELGLGNIKRIVEACAEEGL</sequence>
<name>E6VPE6_RHOPX</name>
<protein>
    <submittedName>
        <fullName evidence="1">Polyketide cyclase/dehydrase</fullName>
    </submittedName>
</protein>
<dbReference type="HOGENOM" id="CLU_124285_0_0_5"/>
<dbReference type="KEGG" id="rpx:Rpdx1_3227"/>
<accession>E6VPE6</accession>
<dbReference type="STRING" id="652103.Rpdx1_3227"/>
<dbReference type="OrthoDB" id="8224011at2"/>
<dbReference type="eggNOG" id="COG3832">
    <property type="taxonomic scope" value="Bacteria"/>
</dbReference>
<dbReference type="Proteomes" id="UP000001402">
    <property type="component" value="Chromosome"/>
</dbReference>
<dbReference type="AlphaFoldDB" id="E6VPE6"/>
<proteinExistence type="predicted"/>
<evidence type="ECO:0000313" key="2">
    <source>
        <dbReference type="Proteomes" id="UP000001402"/>
    </source>
</evidence>
<dbReference type="Pfam" id="PF10604">
    <property type="entry name" value="Polyketide_cyc2"/>
    <property type="match status" value="1"/>
</dbReference>
<dbReference type="SUPFAM" id="SSF55961">
    <property type="entry name" value="Bet v1-like"/>
    <property type="match status" value="1"/>
</dbReference>
<gene>
    <name evidence="1" type="ordered locus">Rpdx1_3227</name>
</gene>
<dbReference type="EMBL" id="CP002418">
    <property type="protein sequence ID" value="ADU44806.1"/>
    <property type="molecule type" value="Genomic_DNA"/>
</dbReference>
<dbReference type="Gene3D" id="3.30.530.20">
    <property type="match status" value="1"/>
</dbReference>